<dbReference type="AlphaFoldDB" id="A0A101NTD6"/>
<evidence type="ECO:0000313" key="4">
    <source>
        <dbReference type="Proteomes" id="UP000053127"/>
    </source>
</evidence>
<dbReference type="Proteomes" id="UP000053127">
    <property type="component" value="Unassembled WGS sequence"/>
</dbReference>
<gene>
    <name evidence="3" type="ORF">AQI95_41065</name>
</gene>
<dbReference type="RefSeq" id="WP_067136173.1">
    <property type="nucleotide sequence ID" value="NZ_JBFACD010000033.1"/>
</dbReference>
<reference evidence="3 4" key="1">
    <citation type="submission" date="2015-10" db="EMBL/GenBank/DDBJ databases">
        <title>Draft genome sequence of Streptomyces yokosukanensis DSM 40224, type strain for the species Streptomyces yokosukanensis.</title>
        <authorList>
            <person name="Ruckert C."/>
            <person name="Winkler A."/>
            <person name="Kalinowski J."/>
            <person name="Kampfer P."/>
            <person name="Glaeser S."/>
        </authorList>
    </citation>
    <scope>NUCLEOTIDE SEQUENCE [LARGE SCALE GENOMIC DNA]</scope>
    <source>
        <strain evidence="3 4">DSM 40224</strain>
    </source>
</reference>
<keyword evidence="2" id="KW-0812">Transmembrane</keyword>
<feature type="transmembrane region" description="Helical" evidence="2">
    <location>
        <begin position="28"/>
        <end position="48"/>
    </location>
</feature>
<accession>A0A101NTD6</accession>
<keyword evidence="4" id="KW-1185">Reference proteome</keyword>
<name>A0A101NTD6_9ACTN</name>
<evidence type="ECO:0000256" key="1">
    <source>
        <dbReference type="SAM" id="MobiDB-lite"/>
    </source>
</evidence>
<dbReference type="EMBL" id="LMWN01000074">
    <property type="protein sequence ID" value="KUM98747.1"/>
    <property type="molecule type" value="Genomic_DNA"/>
</dbReference>
<proteinExistence type="predicted"/>
<keyword evidence="2" id="KW-0472">Membrane</keyword>
<evidence type="ECO:0000313" key="3">
    <source>
        <dbReference type="EMBL" id="KUM98747.1"/>
    </source>
</evidence>
<feature type="region of interest" description="Disordered" evidence="1">
    <location>
        <begin position="93"/>
        <end position="119"/>
    </location>
</feature>
<keyword evidence="2" id="KW-1133">Transmembrane helix</keyword>
<sequence length="119" mass="12290">MVLAGLVVLGLLSWLALALMWKNADKLPSVIGSITSPIVAIVSAYLGLRIGNEQGLAGTTAANESRERAEKNVTAILADLPPGQAAKYTRMMGAPTAPSNEAPWAVPVAPPQTGASDQQ</sequence>
<organism evidence="3 4">
    <name type="scientific">Streptomyces yokosukanensis</name>
    <dbReference type="NCBI Taxonomy" id="67386"/>
    <lineage>
        <taxon>Bacteria</taxon>
        <taxon>Bacillati</taxon>
        <taxon>Actinomycetota</taxon>
        <taxon>Actinomycetes</taxon>
        <taxon>Kitasatosporales</taxon>
        <taxon>Streptomycetaceae</taxon>
        <taxon>Streptomyces</taxon>
    </lineage>
</organism>
<protein>
    <submittedName>
        <fullName evidence="3">Uncharacterized protein</fullName>
    </submittedName>
</protein>
<evidence type="ECO:0000256" key="2">
    <source>
        <dbReference type="SAM" id="Phobius"/>
    </source>
</evidence>
<comment type="caution">
    <text evidence="3">The sequence shown here is derived from an EMBL/GenBank/DDBJ whole genome shotgun (WGS) entry which is preliminary data.</text>
</comment>